<dbReference type="InterPro" id="IPR011033">
    <property type="entry name" value="PRC_barrel-like_sf"/>
</dbReference>
<keyword evidence="1 5" id="KW-0963">Cytoplasm</keyword>
<dbReference type="Pfam" id="PF01782">
    <property type="entry name" value="RimM"/>
    <property type="match status" value="1"/>
</dbReference>
<keyword evidence="9" id="KW-1185">Reference proteome</keyword>
<gene>
    <name evidence="5" type="primary">rimM</name>
    <name evidence="8" type="ORF">ME7_00979</name>
</gene>
<evidence type="ECO:0000313" key="8">
    <source>
        <dbReference type="EMBL" id="EJF76435.1"/>
    </source>
</evidence>
<feature type="domain" description="Ribosome maturation factor RimM PRC barrel" evidence="7">
    <location>
        <begin position="108"/>
        <end position="171"/>
    </location>
</feature>
<dbReference type="GO" id="GO:0042274">
    <property type="term" value="P:ribosomal small subunit biogenesis"/>
    <property type="evidence" value="ECO:0007669"/>
    <property type="project" value="UniProtKB-UniRule"/>
</dbReference>
<dbReference type="InterPro" id="IPR009000">
    <property type="entry name" value="Transl_B-barrel_sf"/>
</dbReference>
<organism evidence="8 9">
    <name type="scientific">Bartonella birtlesii LL-WM9</name>
    <dbReference type="NCBI Taxonomy" id="1094552"/>
    <lineage>
        <taxon>Bacteria</taxon>
        <taxon>Pseudomonadati</taxon>
        <taxon>Pseudomonadota</taxon>
        <taxon>Alphaproteobacteria</taxon>
        <taxon>Hyphomicrobiales</taxon>
        <taxon>Bartonellaceae</taxon>
        <taxon>Bartonella</taxon>
    </lineage>
</organism>
<dbReference type="PANTHER" id="PTHR33692:SF1">
    <property type="entry name" value="RIBOSOME MATURATION FACTOR RIMM"/>
    <property type="match status" value="1"/>
</dbReference>
<keyword evidence="2 5" id="KW-0690">Ribosome biogenesis</keyword>
<dbReference type="HOGENOM" id="CLU_077636_0_1_5"/>
<dbReference type="PATRIC" id="fig|1094552.3.peg.1100"/>
<comment type="subcellular location">
    <subcellularLocation>
        <location evidence="5">Cytoplasm</location>
    </subcellularLocation>
</comment>
<dbReference type="SUPFAM" id="SSF50346">
    <property type="entry name" value="PRC-barrel domain"/>
    <property type="match status" value="1"/>
</dbReference>
<dbReference type="AlphaFoldDB" id="J1IYU2"/>
<dbReference type="InterPro" id="IPR036976">
    <property type="entry name" value="RimM_N_sf"/>
</dbReference>
<comment type="function">
    <text evidence="5">An accessory protein needed during the final step in the assembly of 30S ribosomal subunit, possibly for assembly of the head region. Essential for efficient processing of 16S rRNA. May be needed both before and after RbfA during the maturation of 16S rRNA. It has affinity for free ribosomal 30S subunits but not for 70S ribosomes.</text>
</comment>
<proteinExistence type="inferred from homology"/>
<feature type="domain" description="RimM N-terminal" evidence="6">
    <location>
        <begin position="18"/>
        <end position="95"/>
    </location>
</feature>
<reference evidence="8 9" key="1">
    <citation type="submission" date="2012-03" db="EMBL/GenBank/DDBJ databases">
        <title>The Genome Sequence of Bartonella birtlesii LL-WM9.</title>
        <authorList>
            <consortium name="The Broad Institute Genome Sequencing Platform"/>
            <consortium name="The Broad Institute Genome Sequencing Center for Infectious Disease"/>
            <person name="Feldgarden M."/>
            <person name="Kirby J."/>
            <person name="Kosoy M."/>
            <person name="Birtles R."/>
            <person name="Probert W.S."/>
            <person name="Chiaraviglio L."/>
            <person name="Young S.K."/>
            <person name="Zeng Q."/>
            <person name="Gargeya S."/>
            <person name="Fitzgerald M."/>
            <person name="Haas B."/>
            <person name="Abouelleil A."/>
            <person name="Alvarado L."/>
            <person name="Arachchi H.M."/>
            <person name="Berlin A."/>
            <person name="Chapman S.B."/>
            <person name="Gearin G."/>
            <person name="Goldberg J."/>
            <person name="Griggs A."/>
            <person name="Gujja S."/>
            <person name="Hansen M."/>
            <person name="Heiman D."/>
            <person name="Howarth C."/>
            <person name="Larimer J."/>
            <person name="Lui A."/>
            <person name="MacDonald P.J.P."/>
            <person name="McCowen C."/>
            <person name="Montmayeur A."/>
            <person name="Murphy C."/>
            <person name="Neiman D."/>
            <person name="Pearson M."/>
            <person name="Priest M."/>
            <person name="Roberts A."/>
            <person name="Saif S."/>
            <person name="Shea T."/>
            <person name="Sisk P."/>
            <person name="Stolte C."/>
            <person name="Sykes S."/>
            <person name="Wortman J."/>
            <person name="Nusbaum C."/>
            <person name="Birren B."/>
        </authorList>
    </citation>
    <scope>NUCLEOTIDE SEQUENCE [LARGE SCALE GENOMIC DNA]</scope>
    <source>
        <strain evidence="8 9">LL-WM9</strain>
    </source>
</reference>
<dbReference type="GO" id="GO:0043022">
    <property type="term" value="F:ribosome binding"/>
    <property type="evidence" value="ECO:0007669"/>
    <property type="project" value="InterPro"/>
</dbReference>
<dbReference type="InterPro" id="IPR002676">
    <property type="entry name" value="RimM_N"/>
</dbReference>
<evidence type="ECO:0000313" key="9">
    <source>
        <dbReference type="Proteomes" id="UP000008748"/>
    </source>
</evidence>
<dbReference type="NCBIfam" id="TIGR02273">
    <property type="entry name" value="16S_RimM"/>
    <property type="match status" value="1"/>
</dbReference>
<comment type="similarity">
    <text evidence="5">Belongs to the RimM family.</text>
</comment>
<protein>
    <recommendedName>
        <fullName evidence="5">Ribosome maturation factor RimM</fullName>
    </recommendedName>
</protein>
<evidence type="ECO:0000256" key="2">
    <source>
        <dbReference type="ARBA" id="ARBA00022517"/>
    </source>
</evidence>
<dbReference type="SUPFAM" id="SSF50447">
    <property type="entry name" value="Translation proteins"/>
    <property type="match status" value="1"/>
</dbReference>
<evidence type="ECO:0000259" key="6">
    <source>
        <dbReference type="Pfam" id="PF01782"/>
    </source>
</evidence>
<comment type="domain">
    <text evidence="5">The PRC barrel domain binds ribosomal protein uS19.</text>
</comment>
<evidence type="ECO:0000256" key="5">
    <source>
        <dbReference type="HAMAP-Rule" id="MF_00014"/>
    </source>
</evidence>
<evidence type="ECO:0000256" key="1">
    <source>
        <dbReference type="ARBA" id="ARBA00022490"/>
    </source>
</evidence>
<dbReference type="GO" id="GO:0005840">
    <property type="term" value="C:ribosome"/>
    <property type="evidence" value="ECO:0007669"/>
    <property type="project" value="InterPro"/>
</dbReference>
<dbReference type="InterPro" id="IPR011961">
    <property type="entry name" value="RimM"/>
</dbReference>
<dbReference type="Gene3D" id="2.40.30.60">
    <property type="entry name" value="RimM"/>
    <property type="match status" value="1"/>
</dbReference>
<dbReference type="Proteomes" id="UP000008748">
    <property type="component" value="Unassembled WGS sequence"/>
</dbReference>
<evidence type="ECO:0000256" key="3">
    <source>
        <dbReference type="ARBA" id="ARBA00022552"/>
    </source>
</evidence>
<evidence type="ECO:0000259" key="7">
    <source>
        <dbReference type="Pfam" id="PF24986"/>
    </source>
</evidence>
<keyword evidence="4 5" id="KW-0143">Chaperone</keyword>
<dbReference type="Pfam" id="PF24986">
    <property type="entry name" value="PRC_RimM"/>
    <property type="match status" value="1"/>
</dbReference>
<dbReference type="GO" id="GO:0006364">
    <property type="term" value="P:rRNA processing"/>
    <property type="evidence" value="ECO:0007669"/>
    <property type="project" value="UniProtKB-UniRule"/>
</dbReference>
<dbReference type="HAMAP" id="MF_00014">
    <property type="entry name" value="Ribosome_mat_RimM"/>
    <property type="match status" value="1"/>
</dbReference>
<comment type="subunit">
    <text evidence="5">Binds ribosomal protein uS19.</text>
</comment>
<accession>J1IYU2</accession>
<dbReference type="GO" id="GO:0005737">
    <property type="term" value="C:cytoplasm"/>
    <property type="evidence" value="ECO:0007669"/>
    <property type="project" value="UniProtKB-SubCell"/>
</dbReference>
<dbReference type="EMBL" id="AIMC01000020">
    <property type="protein sequence ID" value="EJF76435.1"/>
    <property type="molecule type" value="Genomic_DNA"/>
</dbReference>
<sequence length="179" mass="19964">MFFMSYNKKNLKNKVYLAIIGSAHGIRGDVLIKVLSAKPEHLKAYGVLYDDMERCYEIVTLRMQKNNAIVHFKGIEDRNMAENLKGIRLYVTRDQLVEDLTEDEFYQVDLIGLRVQDGVGQILGEVCGFFNFGAGDLLEMRLNTGKTVLIPFSKAAVPEICLASGFLVVDPVAAGLSDI</sequence>
<dbReference type="Gene3D" id="2.30.30.240">
    <property type="entry name" value="PRC-barrel domain"/>
    <property type="match status" value="1"/>
</dbReference>
<keyword evidence="3 5" id="KW-0698">rRNA processing</keyword>
<name>J1IYU2_9HYPH</name>
<dbReference type="InterPro" id="IPR056792">
    <property type="entry name" value="PRC_RimM"/>
</dbReference>
<comment type="caution">
    <text evidence="8">The sequence shown here is derived from an EMBL/GenBank/DDBJ whole genome shotgun (WGS) entry which is preliminary data.</text>
</comment>
<dbReference type="PANTHER" id="PTHR33692">
    <property type="entry name" value="RIBOSOME MATURATION FACTOR RIMM"/>
    <property type="match status" value="1"/>
</dbReference>
<evidence type="ECO:0000256" key="4">
    <source>
        <dbReference type="ARBA" id="ARBA00023186"/>
    </source>
</evidence>